<accession>A0AB39HT79</accession>
<sequence>MSWFWTSLFNRLPTRSFARLDAQGHCLAFKQCAEQPDVGDWVEIEEIRLAWLNRPLPASARVCTRRRGNWIQRSLAT</sequence>
<dbReference type="EMBL" id="CP162607">
    <property type="protein sequence ID" value="XDK35641.1"/>
    <property type="molecule type" value="Genomic_DNA"/>
</dbReference>
<dbReference type="AlphaFoldDB" id="A0AB39HT79"/>
<organism evidence="1">
    <name type="scientific">Pseudomonas sp. Hg7Tf</name>
    <dbReference type="NCBI Taxonomy" id="3236988"/>
    <lineage>
        <taxon>Bacteria</taxon>
        <taxon>Pseudomonadati</taxon>
        <taxon>Pseudomonadota</taxon>
        <taxon>Gammaproteobacteria</taxon>
        <taxon>Pseudomonadales</taxon>
        <taxon>Pseudomonadaceae</taxon>
        <taxon>Pseudomonas</taxon>
    </lineage>
</organism>
<gene>
    <name evidence="1" type="ORF">AB4Y39_18275</name>
</gene>
<evidence type="ECO:0000313" key="1">
    <source>
        <dbReference type="EMBL" id="XDK35641.1"/>
    </source>
</evidence>
<proteinExistence type="predicted"/>
<protein>
    <submittedName>
        <fullName evidence="1">Uncharacterized protein</fullName>
    </submittedName>
</protein>
<reference evidence="1" key="1">
    <citation type="submission" date="2024-07" db="EMBL/GenBank/DDBJ databases">
        <title>Identification and characteristics of a novel species of coltsfoot's symbiotic bacteria.</title>
        <authorList>
            <person name="Juszczyk A."/>
            <person name="Jasielczuk I."/>
            <person name="Gurgul A."/>
            <person name="Rogala M."/>
            <person name="Kowalczyk A."/>
            <person name="Szmatola T."/>
            <person name="Kosecka-Strojek M."/>
            <person name="Arent Z."/>
            <person name="Latowski D."/>
        </authorList>
    </citation>
    <scope>NUCLEOTIDE SEQUENCE</scope>
    <source>
        <strain evidence="1">Hg7Tf</strain>
    </source>
</reference>
<dbReference type="RefSeq" id="WP_045188065.1">
    <property type="nucleotide sequence ID" value="NZ_CP162607.1"/>
</dbReference>
<name>A0AB39HT79_9PSED</name>